<organism evidence="8 9">
    <name type="scientific">Sulfurovum xiamenensis</name>
    <dbReference type="NCBI Taxonomy" id="3019066"/>
    <lineage>
        <taxon>Bacteria</taxon>
        <taxon>Pseudomonadati</taxon>
        <taxon>Campylobacterota</taxon>
        <taxon>Epsilonproteobacteria</taxon>
        <taxon>Campylobacterales</taxon>
        <taxon>Sulfurovaceae</taxon>
        <taxon>Sulfurovum</taxon>
    </lineage>
</organism>
<name>A0ABT7QNV1_9BACT</name>
<keyword evidence="4 6" id="KW-0012">Acyltransferase</keyword>
<evidence type="ECO:0000256" key="1">
    <source>
        <dbReference type="ARBA" id="ARBA00013258"/>
    </source>
</evidence>
<dbReference type="EC" id="2.3.1.39" evidence="1 6"/>
<dbReference type="Gene3D" id="3.30.70.250">
    <property type="entry name" value="Malonyl-CoA ACP transacylase, ACP-binding"/>
    <property type="match status" value="1"/>
</dbReference>
<evidence type="ECO:0000256" key="3">
    <source>
        <dbReference type="ARBA" id="ARBA00022679"/>
    </source>
</evidence>
<dbReference type="InterPro" id="IPR016036">
    <property type="entry name" value="Malonyl_transacylase_ACP-bd"/>
</dbReference>
<dbReference type="SMART" id="SM00827">
    <property type="entry name" value="PKS_AT"/>
    <property type="match status" value="1"/>
</dbReference>
<reference evidence="8" key="1">
    <citation type="submission" date="2023-01" db="EMBL/GenBank/DDBJ databases">
        <title>Sulfurovum sp. XTW-4 genome assembly.</title>
        <authorList>
            <person name="Wang J."/>
        </authorList>
    </citation>
    <scope>NUCLEOTIDE SEQUENCE</scope>
    <source>
        <strain evidence="8">XTW-4</strain>
    </source>
</reference>
<proteinExistence type="inferred from homology"/>
<dbReference type="EMBL" id="JAQIBC010000001">
    <property type="protein sequence ID" value="MDM5262755.1"/>
    <property type="molecule type" value="Genomic_DNA"/>
</dbReference>
<accession>A0ABT7QNV1</accession>
<feature type="domain" description="Malonyl-CoA:ACP transacylase (MAT)" evidence="7">
    <location>
        <begin position="8"/>
        <end position="288"/>
    </location>
</feature>
<comment type="catalytic activity">
    <reaction evidence="5 6">
        <text>holo-[ACP] + malonyl-CoA = malonyl-[ACP] + CoA</text>
        <dbReference type="Rhea" id="RHEA:41792"/>
        <dbReference type="Rhea" id="RHEA-COMP:9623"/>
        <dbReference type="Rhea" id="RHEA-COMP:9685"/>
        <dbReference type="ChEBI" id="CHEBI:57287"/>
        <dbReference type="ChEBI" id="CHEBI:57384"/>
        <dbReference type="ChEBI" id="CHEBI:64479"/>
        <dbReference type="ChEBI" id="CHEBI:78449"/>
        <dbReference type="EC" id="2.3.1.39"/>
    </reaction>
</comment>
<dbReference type="InterPro" id="IPR016035">
    <property type="entry name" value="Acyl_Trfase/lysoPLipase"/>
</dbReference>
<dbReference type="NCBIfam" id="TIGR00128">
    <property type="entry name" value="fabD"/>
    <property type="match status" value="1"/>
</dbReference>
<dbReference type="Pfam" id="PF00698">
    <property type="entry name" value="Acyl_transf_1"/>
    <property type="match status" value="1"/>
</dbReference>
<dbReference type="PANTHER" id="PTHR42681">
    <property type="entry name" value="MALONYL-COA-ACYL CARRIER PROTEIN TRANSACYLASE, MITOCHONDRIAL"/>
    <property type="match status" value="1"/>
</dbReference>
<dbReference type="RefSeq" id="WP_008243909.1">
    <property type="nucleotide sequence ID" value="NZ_JAQIBC010000001.1"/>
</dbReference>
<keyword evidence="3 6" id="KW-0808">Transferase</keyword>
<dbReference type="Proteomes" id="UP001169066">
    <property type="component" value="Unassembled WGS sequence"/>
</dbReference>
<dbReference type="InterPro" id="IPR001227">
    <property type="entry name" value="Ac_transferase_dom_sf"/>
</dbReference>
<sequence length="313" mass="33801">MSIKCAFLFPGQGSQAVGMGQDFFNNSDIAKKMVADASERTGIDFEHLLFEENDKLEKTEFTQPAILLVSAIAHKLFENEMPIKPVYALGHSLGEFSALVSVGAIDAIDAVELVNLRGKLMAEACAGQDVGMMVSLGLADEVVEEICEAQREAGLKVWPVNYNAEGQIVIAGIKSDLEVLAPLLKEAKAKRAMLLNMSVASHCPLLESATAPLSKKLTEVLKDEFIAPVVSNVTANTYNTKEEALDLLPKQLVSPVLYKQSIANFDDSVDCYVEFGHGGVLKGLNRKATTKPHFVVSDMASLETAIEEISKLG</sequence>
<dbReference type="SUPFAM" id="SSF52151">
    <property type="entry name" value="FabD/lysophospholipase-like"/>
    <property type="match status" value="1"/>
</dbReference>
<dbReference type="SUPFAM" id="SSF55048">
    <property type="entry name" value="Probable ACP-binding domain of malonyl-CoA ACP transacylase"/>
    <property type="match status" value="1"/>
</dbReference>
<evidence type="ECO:0000313" key="9">
    <source>
        <dbReference type="Proteomes" id="UP001169066"/>
    </source>
</evidence>
<dbReference type="InterPro" id="IPR004410">
    <property type="entry name" value="Malonyl_CoA-ACP_transAc_FabD"/>
</dbReference>
<evidence type="ECO:0000256" key="2">
    <source>
        <dbReference type="ARBA" id="ARBA00018953"/>
    </source>
</evidence>
<dbReference type="InterPro" id="IPR014043">
    <property type="entry name" value="Acyl_transferase_dom"/>
</dbReference>
<protein>
    <recommendedName>
        <fullName evidence="2 6">Malonyl CoA-acyl carrier protein transacylase</fullName>
        <ecNumber evidence="1 6">2.3.1.39</ecNumber>
    </recommendedName>
</protein>
<evidence type="ECO:0000256" key="6">
    <source>
        <dbReference type="PIRNR" id="PIRNR000446"/>
    </source>
</evidence>
<dbReference type="GO" id="GO:0004314">
    <property type="term" value="F:[acyl-carrier-protein] S-malonyltransferase activity"/>
    <property type="evidence" value="ECO:0007669"/>
    <property type="project" value="UniProtKB-EC"/>
</dbReference>
<dbReference type="PANTHER" id="PTHR42681:SF1">
    <property type="entry name" value="MALONYL-COA-ACYL CARRIER PROTEIN TRANSACYLASE, MITOCHONDRIAL"/>
    <property type="match status" value="1"/>
</dbReference>
<evidence type="ECO:0000256" key="4">
    <source>
        <dbReference type="ARBA" id="ARBA00023315"/>
    </source>
</evidence>
<dbReference type="Gene3D" id="3.40.366.10">
    <property type="entry name" value="Malonyl-Coenzyme A Acyl Carrier Protein, domain 2"/>
    <property type="match status" value="1"/>
</dbReference>
<evidence type="ECO:0000259" key="7">
    <source>
        <dbReference type="SMART" id="SM00827"/>
    </source>
</evidence>
<keyword evidence="9" id="KW-1185">Reference proteome</keyword>
<dbReference type="InterPro" id="IPR050858">
    <property type="entry name" value="Mal-CoA-ACP_Trans/PKS_FabD"/>
</dbReference>
<gene>
    <name evidence="8" type="primary">fabD</name>
    <name evidence="8" type="ORF">PF327_00875</name>
</gene>
<comment type="similarity">
    <text evidence="6">Belongs to the fabD family.</text>
</comment>
<dbReference type="PIRSF" id="PIRSF000446">
    <property type="entry name" value="Mct"/>
    <property type="match status" value="1"/>
</dbReference>
<evidence type="ECO:0000256" key="5">
    <source>
        <dbReference type="ARBA" id="ARBA00048462"/>
    </source>
</evidence>
<evidence type="ECO:0000313" key="8">
    <source>
        <dbReference type="EMBL" id="MDM5262755.1"/>
    </source>
</evidence>
<comment type="caution">
    <text evidence="8">The sequence shown here is derived from an EMBL/GenBank/DDBJ whole genome shotgun (WGS) entry which is preliminary data.</text>
</comment>
<dbReference type="InterPro" id="IPR024925">
    <property type="entry name" value="Malonyl_CoA-ACP_transAc"/>
</dbReference>